<dbReference type="PANTHER" id="PTHR10484">
    <property type="entry name" value="HISTONE H4"/>
    <property type="match status" value="1"/>
</dbReference>
<evidence type="ECO:0000256" key="5">
    <source>
        <dbReference type="ARBA" id="ARBA00023125"/>
    </source>
</evidence>
<dbReference type="GO" id="GO:0005634">
    <property type="term" value="C:nucleus"/>
    <property type="evidence" value="ECO:0007669"/>
    <property type="project" value="UniProtKB-SubCell"/>
</dbReference>
<evidence type="ECO:0000256" key="7">
    <source>
        <dbReference type="ARBA" id="ARBA00023269"/>
    </source>
</evidence>
<evidence type="ECO:0000256" key="9">
    <source>
        <dbReference type="SAM" id="MobiDB-lite"/>
    </source>
</evidence>
<sequence length="178" mass="19407">MARMNSLSAARGRAIPRSTTRSVTVDDSFFTSSNPGHAYGTRRADPGEPSTGSRAAAEARAARARAVFQQSGGKGSRGLGVSGLKRHRKVLRDNINGITKGDVRRMARRGGVKRISSDIYSAARLALRERLSLLLKQIVLMVEVCNRKTVTVMDVVWVLNRNGAPIYGFGEPEFGRHK</sequence>
<organism evidence="10 11">
    <name type="scientific">Trichodelitschia bisporula</name>
    <dbReference type="NCBI Taxonomy" id="703511"/>
    <lineage>
        <taxon>Eukaryota</taxon>
        <taxon>Fungi</taxon>
        <taxon>Dikarya</taxon>
        <taxon>Ascomycota</taxon>
        <taxon>Pezizomycotina</taxon>
        <taxon>Dothideomycetes</taxon>
        <taxon>Dothideomycetes incertae sedis</taxon>
        <taxon>Phaeotrichales</taxon>
        <taxon>Phaeotrichaceae</taxon>
        <taxon>Trichodelitschia</taxon>
    </lineage>
</organism>
<evidence type="ECO:0000256" key="8">
    <source>
        <dbReference type="RuleBase" id="RU000528"/>
    </source>
</evidence>
<evidence type="ECO:0000256" key="3">
    <source>
        <dbReference type="ARBA" id="ARBA00006564"/>
    </source>
</evidence>
<comment type="function">
    <text evidence="8">Core component of nucleosome. Nucleosomes wrap and compact DNA into chromatin, limiting DNA accessibility to the cellular machineries which require DNA as a template. Histones thereby play a central role in transcription regulation, DNA repair, DNA replication and chromosomal stability. DNA accessibility is regulated via a complex set of post-translational modifications of histones, also called histone code, and nucleosome remodeling.</text>
</comment>
<proteinExistence type="inferred from homology"/>
<dbReference type="Proteomes" id="UP000799640">
    <property type="component" value="Unassembled WGS sequence"/>
</dbReference>
<feature type="compositionally biased region" description="Polar residues" evidence="9">
    <location>
        <begin position="17"/>
        <end position="35"/>
    </location>
</feature>
<reference evidence="10" key="1">
    <citation type="journal article" date="2020" name="Stud. Mycol.">
        <title>101 Dothideomycetes genomes: a test case for predicting lifestyles and emergence of pathogens.</title>
        <authorList>
            <person name="Haridas S."/>
            <person name="Albert R."/>
            <person name="Binder M."/>
            <person name="Bloem J."/>
            <person name="Labutti K."/>
            <person name="Salamov A."/>
            <person name="Andreopoulos B."/>
            <person name="Baker S."/>
            <person name="Barry K."/>
            <person name="Bills G."/>
            <person name="Bluhm B."/>
            <person name="Cannon C."/>
            <person name="Castanera R."/>
            <person name="Culley D."/>
            <person name="Daum C."/>
            <person name="Ezra D."/>
            <person name="Gonzalez J."/>
            <person name="Henrissat B."/>
            <person name="Kuo A."/>
            <person name="Liang C."/>
            <person name="Lipzen A."/>
            <person name="Lutzoni F."/>
            <person name="Magnuson J."/>
            <person name="Mondo S."/>
            <person name="Nolan M."/>
            <person name="Ohm R."/>
            <person name="Pangilinan J."/>
            <person name="Park H.-J."/>
            <person name="Ramirez L."/>
            <person name="Alfaro M."/>
            <person name="Sun H."/>
            <person name="Tritt A."/>
            <person name="Yoshinaga Y."/>
            <person name="Zwiers L.-H."/>
            <person name="Turgeon B."/>
            <person name="Goodwin S."/>
            <person name="Spatafora J."/>
            <person name="Crous P."/>
            <person name="Grigoriev I."/>
        </authorList>
    </citation>
    <scope>NUCLEOTIDE SEQUENCE</scope>
    <source>
        <strain evidence="10">CBS 262.69</strain>
    </source>
</reference>
<name>A0A6G1HKU6_9PEZI</name>
<keyword evidence="6 8" id="KW-0539">Nucleus</keyword>
<evidence type="ECO:0000256" key="2">
    <source>
        <dbReference type="ARBA" id="ARBA00004286"/>
    </source>
</evidence>
<dbReference type="OrthoDB" id="3919494at2759"/>
<accession>A0A6G1HKU6</accession>
<dbReference type="SUPFAM" id="SSF47113">
    <property type="entry name" value="Histone-fold"/>
    <property type="match status" value="1"/>
</dbReference>
<comment type="similarity">
    <text evidence="3 8">Belongs to the histone H4 family.</text>
</comment>
<protein>
    <recommendedName>
        <fullName evidence="8">Histone H4</fullName>
    </recommendedName>
</protein>
<feature type="region of interest" description="Disordered" evidence="9">
    <location>
        <begin position="1"/>
        <end position="59"/>
    </location>
</feature>
<keyword evidence="11" id="KW-1185">Reference proteome</keyword>
<evidence type="ECO:0000313" key="10">
    <source>
        <dbReference type="EMBL" id="KAF2396683.1"/>
    </source>
</evidence>
<keyword evidence="7 8" id="KW-0544">Nucleosome core</keyword>
<comment type="subunit">
    <text evidence="8">The nucleosome is a histone octamer containing two molecules each of H2A, H2B, H3 and H4 assembled in one H3-H4 heterotetramer and two H2A-H2B heterodimers. The octamer wraps approximately 147 bp of DNA.</text>
</comment>
<dbReference type="Gene3D" id="1.10.20.10">
    <property type="entry name" value="Histone, subunit A"/>
    <property type="match status" value="1"/>
</dbReference>
<dbReference type="GO" id="GO:0003677">
    <property type="term" value="F:DNA binding"/>
    <property type="evidence" value="ECO:0007669"/>
    <property type="project" value="UniProtKB-KW"/>
</dbReference>
<evidence type="ECO:0000256" key="6">
    <source>
        <dbReference type="ARBA" id="ARBA00023242"/>
    </source>
</evidence>
<evidence type="ECO:0000313" key="11">
    <source>
        <dbReference type="Proteomes" id="UP000799640"/>
    </source>
</evidence>
<dbReference type="InterPro" id="IPR009072">
    <property type="entry name" value="Histone-fold"/>
</dbReference>
<dbReference type="SMART" id="SM00417">
    <property type="entry name" value="H4"/>
    <property type="match status" value="1"/>
</dbReference>
<keyword evidence="4 8" id="KW-0158">Chromosome</keyword>
<dbReference type="PRINTS" id="PR00623">
    <property type="entry name" value="HISTONEH4"/>
</dbReference>
<gene>
    <name evidence="10" type="ORF">EJ06DRAFT_559797</name>
</gene>
<dbReference type="GO" id="GO:0000786">
    <property type="term" value="C:nucleosome"/>
    <property type="evidence" value="ECO:0007669"/>
    <property type="project" value="UniProtKB-KW"/>
</dbReference>
<keyword evidence="5 8" id="KW-0238">DNA-binding</keyword>
<dbReference type="EMBL" id="ML996706">
    <property type="protein sequence ID" value="KAF2396683.1"/>
    <property type="molecule type" value="Genomic_DNA"/>
</dbReference>
<evidence type="ECO:0000256" key="1">
    <source>
        <dbReference type="ARBA" id="ARBA00004123"/>
    </source>
</evidence>
<dbReference type="GO" id="GO:0046982">
    <property type="term" value="F:protein heterodimerization activity"/>
    <property type="evidence" value="ECO:0007669"/>
    <property type="project" value="InterPro"/>
</dbReference>
<dbReference type="GO" id="GO:0030527">
    <property type="term" value="F:structural constituent of chromatin"/>
    <property type="evidence" value="ECO:0007669"/>
    <property type="project" value="InterPro"/>
</dbReference>
<dbReference type="InterPro" id="IPR001951">
    <property type="entry name" value="Histone_H4"/>
</dbReference>
<dbReference type="CDD" id="cd22912">
    <property type="entry name" value="HFD_H4"/>
    <property type="match status" value="1"/>
</dbReference>
<comment type="subcellular location">
    <subcellularLocation>
        <location evidence="2">Chromosome</location>
    </subcellularLocation>
    <subcellularLocation>
        <location evidence="1">Nucleus</location>
    </subcellularLocation>
</comment>
<evidence type="ECO:0000256" key="4">
    <source>
        <dbReference type="ARBA" id="ARBA00022454"/>
    </source>
</evidence>
<dbReference type="AlphaFoldDB" id="A0A6G1HKU6"/>